<dbReference type="Proteomes" id="UP000535406">
    <property type="component" value="Unassembled WGS sequence"/>
</dbReference>
<reference evidence="1 2" key="1">
    <citation type="submission" date="2020-08" db="EMBL/GenBank/DDBJ databases">
        <title>Genomic Encyclopedia of Type Strains, Phase IV (KMG-IV): sequencing the most valuable type-strain genomes for metagenomic binning, comparative biology and taxonomic classification.</title>
        <authorList>
            <person name="Goeker M."/>
        </authorList>
    </citation>
    <scope>NUCLEOTIDE SEQUENCE [LARGE SCALE GENOMIC DNA]</scope>
    <source>
        <strain evidence="1 2">DSM 21319</strain>
    </source>
</reference>
<name>A0A7W8DT42_9HYPH</name>
<protein>
    <submittedName>
        <fullName evidence="1">Uncharacterized protein</fullName>
    </submittedName>
</protein>
<dbReference type="EMBL" id="JACHIK010000002">
    <property type="protein sequence ID" value="MBB5041132.1"/>
    <property type="molecule type" value="Genomic_DNA"/>
</dbReference>
<dbReference type="AlphaFoldDB" id="A0A7W8DT42"/>
<gene>
    <name evidence="1" type="ORF">HNQ66_000515</name>
</gene>
<evidence type="ECO:0000313" key="2">
    <source>
        <dbReference type="Proteomes" id="UP000535406"/>
    </source>
</evidence>
<comment type="caution">
    <text evidence="1">The sequence shown here is derived from an EMBL/GenBank/DDBJ whole genome shotgun (WGS) entry which is preliminary data.</text>
</comment>
<accession>A0A7W8DT42</accession>
<organism evidence="1 2">
    <name type="scientific">Shinella fusca</name>
    <dbReference type="NCBI Taxonomy" id="544480"/>
    <lineage>
        <taxon>Bacteria</taxon>
        <taxon>Pseudomonadati</taxon>
        <taxon>Pseudomonadota</taxon>
        <taxon>Alphaproteobacteria</taxon>
        <taxon>Hyphomicrobiales</taxon>
        <taxon>Rhizobiaceae</taxon>
        <taxon>Shinella</taxon>
    </lineage>
</organism>
<sequence length="31" mass="3707">MTILPLVRFLTLFRVASRALRWARMMDIAQE</sequence>
<proteinExistence type="predicted"/>
<evidence type="ECO:0000313" key="1">
    <source>
        <dbReference type="EMBL" id="MBB5041132.1"/>
    </source>
</evidence>
<keyword evidence="2" id="KW-1185">Reference proteome</keyword>